<dbReference type="STRING" id="1317117.ATO7_16250"/>
<gene>
    <name evidence="2" type="ORF">ATO7_16250</name>
</gene>
<dbReference type="Gene3D" id="3.10.350.10">
    <property type="entry name" value="LysM domain"/>
    <property type="match status" value="1"/>
</dbReference>
<name>A0A1Y1SB44_9GAMM</name>
<comment type="caution">
    <text evidence="2">The sequence shown here is derived from an EMBL/GenBank/DDBJ whole genome shotgun (WGS) entry which is preliminary data.</text>
</comment>
<dbReference type="Pfam" id="PF01476">
    <property type="entry name" value="LysM"/>
    <property type="match status" value="1"/>
</dbReference>
<dbReference type="AlphaFoldDB" id="A0A1Y1SB44"/>
<dbReference type="CDD" id="cd00118">
    <property type="entry name" value="LysM"/>
    <property type="match status" value="1"/>
</dbReference>
<dbReference type="RefSeq" id="WP_158523252.1">
    <property type="nucleotide sequence ID" value="NZ_AQQV01000006.1"/>
</dbReference>
<dbReference type="Proteomes" id="UP000192342">
    <property type="component" value="Unassembled WGS sequence"/>
</dbReference>
<dbReference type="InterPro" id="IPR018392">
    <property type="entry name" value="LysM"/>
</dbReference>
<dbReference type="EMBL" id="AQQV01000006">
    <property type="protein sequence ID" value="ORE85052.1"/>
    <property type="molecule type" value="Genomic_DNA"/>
</dbReference>
<proteinExistence type="predicted"/>
<dbReference type="InterPro" id="IPR036779">
    <property type="entry name" value="LysM_dom_sf"/>
</dbReference>
<dbReference type="PROSITE" id="PS51782">
    <property type="entry name" value="LYSM"/>
    <property type="match status" value="1"/>
</dbReference>
<accession>A0A1Y1SB44</accession>
<organism evidence="2 3">
    <name type="scientific">Oceanococcus atlanticus</name>
    <dbReference type="NCBI Taxonomy" id="1317117"/>
    <lineage>
        <taxon>Bacteria</taxon>
        <taxon>Pseudomonadati</taxon>
        <taxon>Pseudomonadota</taxon>
        <taxon>Gammaproteobacteria</taxon>
        <taxon>Chromatiales</taxon>
        <taxon>Oceanococcaceae</taxon>
        <taxon>Oceanococcus</taxon>
    </lineage>
</organism>
<dbReference type="OrthoDB" id="370541at2"/>
<protein>
    <submittedName>
        <fullName evidence="2">Peptidoglycan-binding LysM</fullName>
    </submittedName>
</protein>
<reference evidence="2 3" key="1">
    <citation type="submission" date="2013-04" db="EMBL/GenBank/DDBJ databases">
        <title>Oceanococcus atlanticus 22II-S10r2 Genome Sequencing.</title>
        <authorList>
            <person name="Lai Q."/>
            <person name="Li G."/>
            <person name="Shao Z."/>
        </authorList>
    </citation>
    <scope>NUCLEOTIDE SEQUENCE [LARGE SCALE GENOMIC DNA]</scope>
    <source>
        <strain evidence="2 3">22II-S10r2</strain>
    </source>
</reference>
<sequence>MGIVALSACAGLPSKPLAKAPEPAPVRLVSLSPPPPSPQLIRGLAGVELEIMEFPVRGPRHMAWQQRVLTVESLAAQGYASQAQQRLDVLRAEVLRESAAYYRMQALRYHSQAKQFARLNSDQYDRLRALDFAVHESAFKSAYFQGRALVRELWAAHAWVTVRSGDTLASIAAQRAVYDNPNLWPLLKSANKGLLFRNPPLQPGWRLRYPLHPRLDEIFAAVEGLH</sequence>
<evidence type="ECO:0000313" key="3">
    <source>
        <dbReference type="Proteomes" id="UP000192342"/>
    </source>
</evidence>
<evidence type="ECO:0000313" key="2">
    <source>
        <dbReference type="EMBL" id="ORE85052.1"/>
    </source>
</evidence>
<keyword evidence="3" id="KW-1185">Reference proteome</keyword>
<evidence type="ECO:0000259" key="1">
    <source>
        <dbReference type="PROSITE" id="PS51782"/>
    </source>
</evidence>
<feature type="domain" description="LysM" evidence="1">
    <location>
        <begin position="158"/>
        <end position="209"/>
    </location>
</feature>